<evidence type="ECO:0000313" key="21">
    <source>
        <dbReference type="Proteomes" id="UP001217089"/>
    </source>
</evidence>
<name>A0ABQ9FSB6_TEGGR</name>
<evidence type="ECO:0000259" key="19">
    <source>
        <dbReference type="PROSITE" id="PS51296"/>
    </source>
</evidence>
<sequence>MLPCGKRLLISVIVLISVIAVSASMTEKLLKVPLFQVGELWLKSASDIIGRILSIFTTVPDFYAVSTYIVIPLVLVSVYYLYVLFFVPLNRIRILGDIGYIEEGKFSMKEIANSVRKRRLVGDIPPVYPNGWFGVVESFQIKKGEAKNISMIGLNLAVFRAEDGHIHAIDAYCPHMGANLAAGGRVVGNCLECPFHGWLFRGHDGKCTKIPYAEKVPEGAGVKSYVTLETNGWIYLWHHAEGIEPNWTPPALDEVNNGNWTYRGRSEHYVNSHIEEIPENGADVYHLQQVHGPIMTAGIDLRYMWNQLWSFANHQWTASWEPCPAPDQHIGALKLTHSMNIFGKRFSPIDLNVAAKQVERDVMIWNNKRYEAKPFFVKSKEDSLINKHRRWYSQFYSEHSPRLNFQKDTLD</sequence>
<accession>A0ABQ9FSB6</accession>
<dbReference type="SUPFAM" id="SSF50022">
    <property type="entry name" value="ISP domain"/>
    <property type="match status" value="1"/>
</dbReference>
<dbReference type="InterPro" id="IPR045605">
    <property type="entry name" value="KshA-like_C"/>
</dbReference>
<evidence type="ECO:0000256" key="16">
    <source>
        <dbReference type="ARBA" id="ARBA00049548"/>
    </source>
</evidence>
<evidence type="ECO:0000256" key="13">
    <source>
        <dbReference type="ARBA" id="ARBA00025729"/>
    </source>
</evidence>
<evidence type="ECO:0000256" key="11">
    <source>
        <dbReference type="ARBA" id="ARBA00023136"/>
    </source>
</evidence>
<protein>
    <recommendedName>
        <fullName evidence="14">cholesterol 7-desaturase</fullName>
        <ecNumber evidence="14">1.14.19.21</ecNumber>
    </recommendedName>
</protein>
<evidence type="ECO:0000256" key="5">
    <source>
        <dbReference type="ARBA" id="ARBA00022714"/>
    </source>
</evidence>
<keyword evidence="4 17" id="KW-0812">Transmembrane</keyword>
<proteinExistence type="inferred from homology"/>
<dbReference type="EC" id="1.14.19.21" evidence="14"/>
<dbReference type="PROSITE" id="PS51296">
    <property type="entry name" value="RIESKE"/>
    <property type="match status" value="1"/>
</dbReference>
<keyword evidence="9" id="KW-0408">Iron</keyword>
<keyword evidence="18" id="KW-0732">Signal</keyword>
<evidence type="ECO:0000313" key="20">
    <source>
        <dbReference type="EMBL" id="KAJ8319577.1"/>
    </source>
</evidence>
<reference evidence="20 21" key="1">
    <citation type="submission" date="2022-12" db="EMBL/GenBank/DDBJ databases">
        <title>Chromosome-level genome of Tegillarca granosa.</title>
        <authorList>
            <person name="Kim J."/>
        </authorList>
    </citation>
    <scope>NUCLEOTIDE SEQUENCE [LARGE SCALE GENOMIC DNA]</scope>
    <source>
        <strain evidence="20">Teg-2019</strain>
        <tissue evidence="20">Adductor muscle</tissue>
    </source>
</reference>
<evidence type="ECO:0000256" key="14">
    <source>
        <dbReference type="ARBA" id="ARBA00026095"/>
    </source>
</evidence>
<comment type="similarity">
    <text evidence="13">Belongs to the cholesterol 7-desaturase family.</text>
</comment>
<keyword evidence="6" id="KW-0479">Metal-binding</keyword>
<comment type="pathway">
    <text evidence="3">Hormone biosynthesis.</text>
</comment>
<evidence type="ECO:0000256" key="1">
    <source>
        <dbReference type="ARBA" id="ARBA00001962"/>
    </source>
</evidence>
<gene>
    <name evidence="20" type="ORF">KUTeg_002871</name>
</gene>
<organism evidence="20 21">
    <name type="scientific">Tegillarca granosa</name>
    <name type="common">Malaysian cockle</name>
    <name type="synonym">Anadara granosa</name>
    <dbReference type="NCBI Taxonomy" id="220873"/>
    <lineage>
        <taxon>Eukaryota</taxon>
        <taxon>Metazoa</taxon>
        <taxon>Spiralia</taxon>
        <taxon>Lophotrochozoa</taxon>
        <taxon>Mollusca</taxon>
        <taxon>Bivalvia</taxon>
        <taxon>Autobranchia</taxon>
        <taxon>Pteriomorphia</taxon>
        <taxon>Arcoida</taxon>
        <taxon>Arcoidea</taxon>
        <taxon>Arcidae</taxon>
        <taxon>Tegillarca</taxon>
    </lineage>
</organism>
<comment type="catalytic activity">
    <reaction evidence="16">
        <text>cholesterol + NADPH + O2 + H(+) = 7-dehydrocholesterol + NADP(+) + 2 H2O</text>
        <dbReference type="Rhea" id="RHEA:45024"/>
        <dbReference type="ChEBI" id="CHEBI:15377"/>
        <dbReference type="ChEBI" id="CHEBI:15378"/>
        <dbReference type="ChEBI" id="CHEBI:15379"/>
        <dbReference type="ChEBI" id="CHEBI:16113"/>
        <dbReference type="ChEBI" id="CHEBI:17759"/>
        <dbReference type="ChEBI" id="CHEBI:57783"/>
        <dbReference type="ChEBI" id="CHEBI:58349"/>
        <dbReference type="EC" id="1.14.19.21"/>
    </reaction>
    <physiologicalReaction direction="left-to-right" evidence="16">
        <dbReference type="Rhea" id="RHEA:45025"/>
    </physiologicalReaction>
</comment>
<evidence type="ECO:0000256" key="17">
    <source>
        <dbReference type="SAM" id="Phobius"/>
    </source>
</evidence>
<evidence type="ECO:0000256" key="3">
    <source>
        <dbReference type="ARBA" id="ARBA00004972"/>
    </source>
</evidence>
<dbReference type="PANTHER" id="PTHR21266:SF32">
    <property type="entry name" value="CHOLESTEROL 7-DESATURASE NVD"/>
    <property type="match status" value="1"/>
</dbReference>
<keyword evidence="5" id="KW-0001">2Fe-2S</keyword>
<comment type="subcellular location">
    <subcellularLocation>
        <location evidence="2">Membrane</location>
    </subcellularLocation>
</comment>
<comment type="pathway">
    <text evidence="12">Steroid hormone biosynthesis; dafachronic acid biosynthesis.</text>
</comment>
<evidence type="ECO:0000256" key="18">
    <source>
        <dbReference type="SAM" id="SignalP"/>
    </source>
</evidence>
<feature type="non-terminal residue" evidence="20">
    <location>
        <position position="411"/>
    </location>
</feature>
<evidence type="ECO:0000256" key="6">
    <source>
        <dbReference type="ARBA" id="ARBA00022723"/>
    </source>
</evidence>
<dbReference type="InterPro" id="IPR050584">
    <property type="entry name" value="Cholesterol_7-desaturase"/>
</dbReference>
<keyword evidence="8" id="KW-0560">Oxidoreductase</keyword>
<evidence type="ECO:0000256" key="12">
    <source>
        <dbReference type="ARBA" id="ARBA00025712"/>
    </source>
</evidence>
<dbReference type="Proteomes" id="UP001217089">
    <property type="component" value="Unassembled WGS sequence"/>
</dbReference>
<keyword evidence="21" id="KW-1185">Reference proteome</keyword>
<comment type="caution">
    <text evidence="20">The sequence shown here is derived from an EMBL/GenBank/DDBJ whole genome shotgun (WGS) entry which is preliminary data.</text>
</comment>
<feature type="chain" id="PRO_5047442182" description="cholesterol 7-desaturase" evidence="18">
    <location>
        <begin position="24"/>
        <end position="411"/>
    </location>
</feature>
<evidence type="ECO:0000256" key="15">
    <source>
        <dbReference type="ARBA" id="ARBA00047853"/>
    </source>
</evidence>
<evidence type="ECO:0000256" key="2">
    <source>
        <dbReference type="ARBA" id="ARBA00004370"/>
    </source>
</evidence>
<dbReference type="Gene3D" id="2.102.10.10">
    <property type="entry name" value="Rieske [2Fe-2S] iron-sulphur domain"/>
    <property type="match status" value="1"/>
</dbReference>
<comment type="cofactor">
    <cofactor evidence="1">
        <name>Fe cation</name>
        <dbReference type="ChEBI" id="CHEBI:24875"/>
    </cofactor>
</comment>
<evidence type="ECO:0000256" key="9">
    <source>
        <dbReference type="ARBA" id="ARBA00023004"/>
    </source>
</evidence>
<evidence type="ECO:0000256" key="10">
    <source>
        <dbReference type="ARBA" id="ARBA00023014"/>
    </source>
</evidence>
<keyword evidence="7 17" id="KW-1133">Transmembrane helix</keyword>
<evidence type="ECO:0000256" key="4">
    <source>
        <dbReference type="ARBA" id="ARBA00022692"/>
    </source>
</evidence>
<evidence type="ECO:0000256" key="8">
    <source>
        <dbReference type="ARBA" id="ARBA00023002"/>
    </source>
</evidence>
<dbReference type="Gene3D" id="3.90.380.10">
    <property type="entry name" value="Naphthalene 1,2-dioxygenase Alpha Subunit, Chain A, domain 1"/>
    <property type="match status" value="2"/>
</dbReference>
<keyword evidence="11 17" id="KW-0472">Membrane</keyword>
<dbReference type="Pfam" id="PF19298">
    <property type="entry name" value="KshA_C"/>
    <property type="match status" value="2"/>
</dbReference>
<feature type="domain" description="Rieske" evidence="19">
    <location>
        <begin position="133"/>
        <end position="236"/>
    </location>
</feature>
<dbReference type="InterPro" id="IPR036922">
    <property type="entry name" value="Rieske_2Fe-2S_sf"/>
</dbReference>
<dbReference type="Pfam" id="PF00355">
    <property type="entry name" value="Rieske"/>
    <property type="match status" value="1"/>
</dbReference>
<dbReference type="InterPro" id="IPR017941">
    <property type="entry name" value="Rieske_2Fe-2S"/>
</dbReference>
<keyword evidence="10" id="KW-0411">Iron-sulfur</keyword>
<dbReference type="EMBL" id="JARBDR010000199">
    <property type="protein sequence ID" value="KAJ8319577.1"/>
    <property type="molecule type" value="Genomic_DNA"/>
</dbReference>
<comment type="catalytic activity">
    <reaction evidence="15">
        <text>cholesterol + NADH + O2 + H(+) = 7-dehydrocholesterol + NAD(+) + 2 H2O</text>
        <dbReference type="Rhea" id="RHEA:51644"/>
        <dbReference type="ChEBI" id="CHEBI:15377"/>
        <dbReference type="ChEBI" id="CHEBI:15378"/>
        <dbReference type="ChEBI" id="CHEBI:15379"/>
        <dbReference type="ChEBI" id="CHEBI:16113"/>
        <dbReference type="ChEBI" id="CHEBI:17759"/>
        <dbReference type="ChEBI" id="CHEBI:57540"/>
        <dbReference type="ChEBI" id="CHEBI:57945"/>
        <dbReference type="EC" id="1.14.19.21"/>
    </reaction>
    <physiologicalReaction direction="left-to-right" evidence="15">
        <dbReference type="Rhea" id="RHEA:51645"/>
    </physiologicalReaction>
</comment>
<dbReference type="PANTHER" id="PTHR21266">
    <property type="entry name" value="IRON-SULFUR DOMAIN CONTAINING PROTEIN"/>
    <property type="match status" value="1"/>
</dbReference>
<evidence type="ECO:0000256" key="7">
    <source>
        <dbReference type="ARBA" id="ARBA00022989"/>
    </source>
</evidence>
<feature type="signal peptide" evidence="18">
    <location>
        <begin position="1"/>
        <end position="23"/>
    </location>
</feature>
<feature type="transmembrane region" description="Helical" evidence="17">
    <location>
        <begin position="62"/>
        <end position="87"/>
    </location>
</feature>